<comment type="caution">
    <text evidence="3">The sequence shown here is derived from an EMBL/GenBank/DDBJ whole genome shotgun (WGS) entry which is preliminary data.</text>
</comment>
<sequence length="364" mass="40203">MNILFAVCGEGLGHASRSTKLAAYLAQHGHTCTFASYGKAYDFIQKQGFPVHEISREVTLGGDDGLFSLAKTLWLSKTVPVSLLHSYRDARRLLKDQHTDLLVADTMYAAGYAAKSLGIRNAFITNQNTFAAAASPDAAYWNYLSRIVQKYLQKVPDIVIVPDFPPPDTISGHNFLIPETEISHYRFVGPILDRDPAAIPCSRETIFASFGGEPFKLPLYTMLREIADELPDHTFEVFSTTPGLPENTGNFQTFGYVPDLQPYLAKSRVAILHGGLTSLMEALSLGKPVVMIIDPYHPEQWNNAKKIEEMGAGIMVLGNTVTKEKLDDAISRALTMTPPDLRQLFTAPDSRETIRGILESLHTS</sequence>
<dbReference type="SUPFAM" id="SSF53756">
    <property type="entry name" value="UDP-Glycosyltransferase/glycogen phosphorylase"/>
    <property type="match status" value="1"/>
</dbReference>
<evidence type="ECO:0000256" key="1">
    <source>
        <dbReference type="ARBA" id="ARBA00006962"/>
    </source>
</evidence>
<feature type="domain" description="Glycosyl transferase family 28 C-terminal" evidence="2">
    <location>
        <begin position="246"/>
        <end position="335"/>
    </location>
</feature>
<dbReference type="EMBL" id="JAPTGB010000004">
    <property type="protein sequence ID" value="MCZ0860064.1"/>
    <property type="molecule type" value="Genomic_DNA"/>
</dbReference>
<keyword evidence="4" id="KW-1185">Reference proteome</keyword>
<dbReference type="InterPro" id="IPR002213">
    <property type="entry name" value="UDP_glucos_trans"/>
</dbReference>
<reference evidence="3" key="1">
    <citation type="submission" date="2022-12" db="EMBL/GenBank/DDBJ databases">
        <title>Isolation and characterisation of novel Methanocorpusculum spp. from native Australian herbivores indicates the genus is ancestrally host-associated.</title>
        <authorList>
            <person name="Volmer J.G."/>
            <person name="Soo R.M."/>
            <person name="Evans P.N."/>
            <person name="Hoedt E.C."/>
            <person name="Astorga Alsina A.L."/>
            <person name="Woodcroft B.J."/>
            <person name="Tyson G.W."/>
            <person name="Hugenholtz P."/>
            <person name="Morrison M."/>
        </authorList>
    </citation>
    <scope>NUCLEOTIDE SEQUENCE</scope>
    <source>
        <strain evidence="3">MG</strain>
    </source>
</reference>
<dbReference type="CDD" id="cd03784">
    <property type="entry name" value="GT1_Gtf-like"/>
    <property type="match status" value="1"/>
</dbReference>
<dbReference type="InterPro" id="IPR007235">
    <property type="entry name" value="Glyco_trans_28_C"/>
</dbReference>
<proteinExistence type="inferred from homology"/>
<protein>
    <submittedName>
        <fullName evidence="3">Glycosyltransferase</fullName>
    </submittedName>
</protein>
<gene>
    <name evidence="3" type="ORF">O0S10_02320</name>
</gene>
<name>A0ABT4IE96_9EURY</name>
<accession>A0ABT4IE96</accession>
<organism evidence="3 4">
    <name type="scientific">Methanocorpusculum petauri</name>
    <dbReference type="NCBI Taxonomy" id="3002863"/>
    <lineage>
        <taxon>Archaea</taxon>
        <taxon>Methanobacteriati</taxon>
        <taxon>Methanobacteriota</taxon>
        <taxon>Stenosarchaea group</taxon>
        <taxon>Methanomicrobia</taxon>
        <taxon>Methanomicrobiales</taxon>
        <taxon>Methanocorpusculaceae</taxon>
        <taxon>Methanocorpusculum</taxon>
    </lineage>
</organism>
<comment type="similarity">
    <text evidence="1">Belongs to the glycosyltransferase 28 family.</text>
</comment>
<evidence type="ECO:0000259" key="2">
    <source>
        <dbReference type="Pfam" id="PF04101"/>
    </source>
</evidence>
<dbReference type="PANTHER" id="PTHR21015">
    <property type="entry name" value="UDP-N-ACETYLGLUCOSAMINE--N-ACETYLMURAMYL-(PENTAPEPTIDE) PYROPHOSPHORYL-UNDECAPRENOL N-ACETYLGLUCOSAMINE TRANSFERASE 1"/>
    <property type="match status" value="1"/>
</dbReference>
<dbReference type="Pfam" id="PF04101">
    <property type="entry name" value="Glyco_tran_28_C"/>
    <property type="match status" value="1"/>
</dbReference>
<evidence type="ECO:0000313" key="4">
    <source>
        <dbReference type="Proteomes" id="UP001141422"/>
    </source>
</evidence>
<dbReference type="Pfam" id="PF13528">
    <property type="entry name" value="Glyco_trans_1_3"/>
    <property type="match status" value="1"/>
</dbReference>
<dbReference type="PANTHER" id="PTHR21015:SF22">
    <property type="entry name" value="GLYCOSYLTRANSFERASE"/>
    <property type="match status" value="1"/>
</dbReference>
<dbReference type="RefSeq" id="WP_268924286.1">
    <property type="nucleotide sequence ID" value="NZ_JAPTGB010000004.1"/>
</dbReference>
<dbReference type="Proteomes" id="UP001141422">
    <property type="component" value="Unassembled WGS sequence"/>
</dbReference>
<evidence type="ECO:0000313" key="3">
    <source>
        <dbReference type="EMBL" id="MCZ0860064.1"/>
    </source>
</evidence>
<dbReference type="Gene3D" id="3.40.50.2000">
    <property type="entry name" value="Glycogen Phosphorylase B"/>
    <property type="match status" value="2"/>
</dbReference>